<reference evidence="1" key="1">
    <citation type="journal article" date="2013" name="Genome Res.">
        <title>A second-generation assembly of the Drosophila simulans genome provides new insights into patterns of lineage-specific divergence.</title>
        <authorList>
            <person name="Hu T.T."/>
            <person name="Eisen M.B."/>
            <person name="Thornton K.R."/>
            <person name="Andolfatto P."/>
        </authorList>
    </citation>
    <scope>NUCLEOTIDE SEQUENCE [LARGE SCALE GENOMIC DNA]</scope>
    <source>
        <strain evidence="1">W501</strain>
    </source>
</reference>
<organism evidence="1">
    <name type="scientific">Drosophila simulans</name>
    <name type="common">Fruit fly</name>
    <dbReference type="NCBI Taxonomy" id="7240"/>
    <lineage>
        <taxon>Eukaryota</taxon>
        <taxon>Metazoa</taxon>
        <taxon>Ecdysozoa</taxon>
        <taxon>Arthropoda</taxon>
        <taxon>Hexapoda</taxon>
        <taxon>Insecta</taxon>
        <taxon>Pterygota</taxon>
        <taxon>Neoptera</taxon>
        <taxon>Endopterygota</taxon>
        <taxon>Diptera</taxon>
        <taxon>Brachycera</taxon>
        <taxon>Muscomorpha</taxon>
        <taxon>Ephydroidea</taxon>
        <taxon>Drosophilidae</taxon>
        <taxon>Drosophila</taxon>
        <taxon>Sophophora</taxon>
    </lineage>
</organism>
<reference evidence="1" key="3">
    <citation type="submission" date="2015-04" db="EMBL/GenBank/DDBJ databases">
        <authorList>
            <consortium name="FlyBase"/>
        </authorList>
    </citation>
    <scope>NUCLEOTIDE SEQUENCE</scope>
    <source>
        <strain evidence="1">W501</strain>
    </source>
</reference>
<sequence>MADMKQLHSKKCRPDYLTIWLRLAPKNLATPRAQIDANFDWNLRLGLRMLIKMPLSAGQRLSTQKNNEK</sequence>
<evidence type="ECO:0000313" key="1">
    <source>
        <dbReference type="EMBL" id="KMY97392.1"/>
    </source>
</evidence>
<gene>
    <name evidence="1" type="primary">Dsim\GD28552</name>
    <name evidence="1" type="ORF">Dsimw501_GD28552</name>
</gene>
<dbReference type="AlphaFoldDB" id="A0A0J9RNT5"/>
<reference evidence="1" key="2">
    <citation type="submission" date="2014-06" db="EMBL/GenBank/DDBJ databases">
        <authorList>
            <person name="Hu T."/>
            <person name="Eisen M.B."/>
            <person name="Thornton K.R."/>
            <person name="Andolfatto P."/>
        </authorList>
    </citation>
    <scope>NUCLEOTIDE SEQUENCE</scope>
    <source>
        <strain evidence="1">W501</strain>
    </source>
</reference>
<dbReference type="Bgee" id="FBgn0269842">
    <property type="expression patterns" value="Expressed in male reproductive system and 2 other cell types or tissues"/>
</dbReference>
<name>A0A0J9RNT5_DROSI</name>
<dbReference type="KEGG" id="dsi:Dsimw501_GD28552"/>
<proteinExistence type="predicted"/>
<dbReference type="EMBL" id="CM002912">
    <property type="protein sequence ID" value="KMY97392.1"/>
    <property type="molecule type" value="Genomic_DNA"/>
</dbReference>
<protein>
    <submittedName>
        <fullName evidence="1">Uncharacterized protein</fullName>
    </submittedName>
</protein>
<accession>A0A0J9RNT5</accession>
<dbReference type="Proteomes" id="UP000035880">
    <property type="component" value="Chromosome 3L"/>
</dbReference>